<comment type="caution">
    <text evidence="7">The sequence shown here is derived from an EMBL/GenBank/DDBJ whole genome shotgun (WGS) entry which is preliminary data.</text>
</comment>
<keyword evidence="1" id="KW-0805">Transcription regulation</keyword>
<feature type="modified residue" description="4-aspartylphosphate" evidence="4">
    <location>
        <position position="54"/>
    </location>
</feature>
<feature type="domain" description="HTH araC/xylS-type" evidence="5">
    <location>
        <begin position="432"/>
        <end position="530"/>
    </location>
</feature>
<dbReference type="SMART" id="SM00342">
    <property type="entry name" value="HTH_ARAC"/>
    <property type="match status" value="1"/>
</dbReference>
<dbReference type="AlphaFoldDB" id="A0A7X0VTE9"/>
<dbReference type="InterPro" id="IPR001789">
    <property type="entry name" value="Sig_transdc_resp-reg_receiver"/>
</dbReference>
<dbReference type="GO" id="GO:0003700">
    <property type="term" value="F:DNA-binding transcription factor activity"/>
    <property type="evidence" value="ECO:0007669"/>
    <property type="project" value="InterPro"/>
</dbReference>
<dbReference type="PANTHER" id="PTHR43280:SF10">
    <property type="entry name" value="REGULATORY PROTEIN POCR"/>
    <property type="match status" value="1"/>
</dbReference>
<dbReference type="RefSeq" id="WP_185127531.1">
    <property type="nucleotide sequence ID" value="NZ_JACJVO010000003.1"/>
</dbReference>
<dbReference type="Pfam" id="PF12833">
    <property type="entry name" value="HTH_18"/>
    <property type="match status" value="1"/>
</dbReference>
<proteinExistence type="predicted"/>
<dbReference type="PROSITE" id="PS01124">
    <property type="entry name" value="HTH_ARAC_FAMILY_2"/>
    <property type="match status" value="1"/>
</dbReference>
<dbReference type="PROSITE" id="PS00041">
    <property type="entry name" value="HTH_ARAC_FAMILY_1"/>
    <property type="match status" value="1"/>
</dbReference>
<dbReference type="EMBL" id="JACJVO010000003">
    <property type="protein sequence ID" value="MBB6729861.1"/>
    <property type="molecule type" value="Genomic_DNA"/>
</dbReference>
<keyword evidence="3" id="KW-0804">Transcription</keyword>
<dbReference type="GO" id="GO:0043565">
    <property type="term" value="F:sequence-specific DNA binding"/>
    <property type="evidence" value="ECO:0007669"/>
    <property type="project" value="InterPro"/>
</dbReference>
<dbReference type="InterPro" id="IPR018062">
    <property type="entry name" value="HTH_AraC-typ_CS"/>
</dbReference>
<organism evidence="7 8">
    <name type="scientific">Cohnella zeiphila</name>
    <dbReference type="NCBI Taxonomy" id="2761120"/>
    <lineage>
        <taxon>Bacteria</taxon>
        <taxon>Bacillati</taxon>
        <taxon>Bacillota</taxon>
        <taxon>Bacilli</taxon>
        <taxon>Bacillales</taxon>
        <taxon>Paenibacillaceae</taxon>
        <taxon>Cohnella</taxon>
    </lineage>
</organism>
<dbReference type="SUPFAM" id="SSF52172">
    <property type="entry name" value="CheY-like"/>
    <property type="match status" value="1"/>
</dbReference>
<evidence type="ECO:0000313" key="7">
    <source>
        <dbReference type="EMBL" id="MBB6729861.1"/>
    </source>
</evidence>
<dbReference type="GO" id="GO:0000160">
    <property type="term" value="P:phosphorelay signal transduction system"/>
    <property type="evidence" value="ECO:0007669"/>
    <property type="project" value="InterPro"/>
</dbReference>
<dbReference type="CDD" id="cd17536">
    <property type="entry name" value="REC_YesN-like"/>
    <property type="match status" value="1"/>
</dbReference>
<dbReference type="PROSITE" id="PS50110">
    <property type="entry name" value="RESPONSE_REGULATORY"/>
    <property type="match status" value="1"/>
</dbReference>
<evidence type="ECO:0000256" key="1">
    <source>
        <dbReference type="ARBA" id="ARBA00023015"/>
    </source>
</evidence>
<evidence type="ECO:0000256" key="4">
    <source>
        <dbReference type="PROSITE-ProRule" id="PRU00169"/>
    </source>
</evidence>
<evidence type="ECO:0000259" key="5">
    <source>
        <dbReference type="PROSITE" id="PS01124"/>
    </source>
</evidence>
<dbReference type="PANTHER" id="PTHR43280">
    <property type="entry name" value="ARAC-FAMILY TRANSCRIPTIONAL REGULATOR"/>
    <property type="match status" value="1"/>
</dbReference>
<feature type="domain" description="Response regulatory" evidence="6">
    <location>
        <begin position="2"/>
        <end position="119"/>
    </location>
</feature>
<name>A0A7X0VTE9_9BACL</name>
<dbReference type="Pfam" id="PF00072">
    <property type="entry name" value="Response_reg"/>
    <property type="match status" value="1"/>
</dbReference>
<evidence type="ECO:0000259" key="6">
    <source>
        <dbReference type="PROSITE" id="PS50110"/>
    </source>
</evidence>
<dbReference type="Gene3D" id="1.10.10.60">
    <property type="entry name" value="Homeodomain-like"/>
    <property type="match status" value="2"/>
</dbReference>
<gene>
    <name evidence="7" type="ORF">H7C18_03035</name>
</gene>
<dbReference type="InterPro" id="IPR018060">
    <property type="entry name" value="HTH_AraC"/>
</dbReference>
<keyword evidence="8" id="KW-1185">Reference proteome</keyword>
<evidence type="ECO:0000313" key="8">
    <source>
        <dbReference type="Proteomes" id="UP000564644"/>
    </source>
</evidence>
<keyword evidence="4" id="KW-0597">Phosphoprotein</keyword>
<dbReference type="Proteomes" id="UP000564644">
    <property type="component" value="Unassembled WGS sequence"/>
</dbReference>
<keyword evidence="2" id="KW-0238">DNA-binding</keyword>
<dbReference type="SMART" id="SM00448">
    <property type="entry name" value="REC"/>
    <property type="match status" value="1"/>
</dbReference>
<dbReference type="PRINTS" id="PR00032">
    <property type="entry name" value="HTHARAC"/>
</dbReference>
<evidence type="ECO:0000256" key="3">
    <source>
        <dbReference type="ARBA" id="ARBA00023163"/>
    </source>
</evidence>
<reference evidence="7 8" key="1">
    <citation type="submission" date="2020-08" db="EMBL/GenBank/DDBJ databases">
        <title>Cohnella phylogeny.</title>
        <authorList>
            <person name="Dunlap C."/>
        </authorList>
    </citation>
    <scope>NUCLEOTIDE SEQUENCE [LARGE SCALE GENOMIC DNA]</scope>
    <source>
        <strain evidence="7 8">CBP 2801</strain>
    </source>
</reference>
<protein>
    <submittedName>
        <fullName evidence="7">Response regulator</fullName>
    </submittedName>
</protein>
<evidence type="ECO:0000256" key="2">
    <source>
        <dbReference type="ARBA" id="ARBA00023125"/>
    </source>
</evidence>
<sequence>MNALVVDDDFYVVTALEKKIDWESLRIETVYTAHNVAQAREILRNHPVHILISDIEMPQGSGLELLAWIREERYDVQAILLTNYADFNYAQKAIELQSFEYFLKPIEFDKLMLIIQKAVARANEQMNREQAVQEGYYWKRSRAKRLEHFWRGLIGSCASSPPKPAAVARSAEEEQLSYRLDDQFQTLLLNVFPRDGSMGKEEKSLFDFAFLNVFGELFRHPGFSVETVLEHKDDNRIAVLRWNGPPDDGRPLTALCASFIEKANRFLKCDVICNIAPPERLESIGRGVKRLLDLDEDWVRCRNRTFRTEQFRLEAPAGYAPPDLSRLEELLNGNRPAAFLEETIRFLRDRSGDGALNKTVLGLFRLDIVQLVYSFLKSKGIQAHRLYTGRTNDTLLARSLDSVEDMEQYLSCLANTAMEYQVFAERPQSVVEQIKRHIHAHCGDPLTRNSLAEIVYLHPDYLARLFKKETGVSIGNYVIQARIEAAKRLLATTRLSVYAVASKVGYANYSYFSKLFKHDVGLSPNEYKRQAGT</sequence>
<dbReference type="InterPro" id="IPR011006">
    <property type="entry name" value="CheY-like_superfamily"/>
</dbReference>
<dbReference type="InterPro" id="IPR020449">
    <property type="entry name" value="Tscrpt_reg_AraC-type_HTH"/>
</dbReference>
<dbReference type="Gene3D" id="3.40.50.2300">
    <property type="match status" value="1"/>
</dbReference>
<dbReference type="SUPFAM" id="SSF46689">
    <property type="entry name" value="Homeodomain-like"/>
    <property type="match status" value="2"/>
</dbReference>
<accession>A0A7X0VTE9</accession>
<dbReference type="InterPro" id="IPR009057">
    <property type="entry name" value="Homeodomain-like_sf"/>
</dbReference>